<evidence type="ECO:0000313" key="7">
    <source>
        <dbReference type="Proteomes" id="UP001438953"/>
    </source>
</evidence>
<accession>A0ABV1SHM1</accession>
<evidence type="ECO:0000256" key="4">
    <source>
        <dbReference type="ARBA" id="ARBA00023163"/>
    </source>
</evidence>
<evidence type="ECO:0000256" key="1">
    <source>
        <dbReference type="ARBA" id="ARBA00009437"/>
    </source>
</evidence>
<comment type="caution">
    <text evidence="6">The sequence shown here is derived from an EMBL/GenBank/DDBJ whole genome shotgun (WGS) entry which is preliminary data.</text>
</comment>
<dbReference type="EMBL" id="JAYWLC010000008">
    <property type="protein sequence ID" value="MER5172404.1"/>
    <property type="molecule type" value="Genomic_DNA"/>
</dbReference>
<keyword evidence="3" id="KW-0238">DNA-binding</keyword>
<keyword evidence="2" id="KW-0805">Transcription regulation</keyword>
<proteinExistence type="inferred from homology"/>
<dbReference type="InterPro" id="IPR005119">
    <property type="entry name" value="LysR_subst-bd"/>
</dbReference>
<dbReference type="PANTHER" id="PTHR30427:SF1">
    <property type="entry name" value="TRANSCRIPTIONAL ACTIVATOR PROTEIN LYSR"/>
    <property type="match status" value="1"/>
</dbReference>
<comment type="similarity">
    <text evidence="1">Belongs to the LysR transcriptional regulatory family.</text>
</comment>
<reference evidence="6 7" key="2">
    <citation type="submission" date="2024-06" db="EMBL/GenBank/DDBJ databases">
        <title>Thioclava kandeliae sp. nov. from a rhizosphere soil sample of Kandelia candel in a mangrove.</title>
        <authorList>
            <person name="Mu T."/>
        </authorList>
    </citation>
    <scope>NUCLEOTIDE SEQUENCE [LARGE SCALE GENOMIC DNA]</scope>
    <source>
        <strain evidence="6 7">CPCC 100088</strain>
    </source>
</reference>
<dbReference type="SUPFAM" id="SSF46785">
    <property type="entry name" value="Winged helix' DNA-binding domain"/>
    <property type="match status" value="1"/>
</dbReference>
<keyword evidence="4" id="KW-0804">Transcription</keyword>
<dbReference type="Pfam" id="PF00126">
    <property type="entry name" value="HTH_1"/>
    <property type="match status" value="1"/>
</dbReference>
<dbReference type="Gene3D" id="3.40.190.290">
    <property type="match status" value="1"/>
</dbReference>
<dbReference type="PROSITE" id="PS50931">
    <property type="entry name" value="HTH_LYSR"/>
    <property type="match status" value="1"/>
</dbReference>
<protein>
    <submittedName>
        <fullName evidence="6">LysR family transcriptional regulator</fullName>
    </submittedName>
</protein>
<feature type="domain" description="HTH lysR-type" evidence="5">
    <location>
        <begin position="2"/>
        <end position="59"/>
    </location>
</feature>
<dbReference type="Gene3D" id="1.10.10.10">
    <property type="entry name" value="Winged helix-like DNA-binding domain superfamily/Winged helix DNA-binding domain"/>
    <property type="match status" value="1"/>
</dbReference>
<sequence>MMDVRALEAFEAAMSCGSMTAAAKQLNIAQPTVTRLVKELEAEVGFDLFHRNGPRITPTDKGLKFHEEARRVLGGLKLIRDRAEAIRSERQEALDIAATPTMAGGLVAPALQLLAEDLPQDVDLQTMTADHVVEALRNRTADLGIAGFPLDATGLVAHVLCESTLVVALSDRAARAYPDGRFPLRDLAGKRLISAGNRYRLRPLIDAAMQAAGIRPSGSITSNSSLNAIMAARAELGVAIIDPVTAYGIPVKGTTILPLDTPIPYLWGLFSDSHRVTTPAQTRFAEMFRQVCADLIPDCRFPNPSENDAIAQTSRMLP</sequence>
<dbReference type="PRINTS" id="PR00039">
    <property type="entry name" value="HTHLYSR"/>
</dbReference>
<dbReference type="InterPro" id="IPR036388">
    <property type="entry name" value="WH-like_DNA-bd_sf"/>
</dbReference>
<evidence type="ECO:0000259" key="5">
    <source>
        <dbReference type="PROSITE" id="PS50931"/>
    </source>
</evidence>
<evidence type="ECO:0000256" key="2">
    <source>
        <dbReference type="ARBA" id="ARBA00023015"/>
    </source>
</evidence>
<organism evidence="6 7">
    <name type="scientific">Thioclava kandeliae</name>
    <dbReference type="NCBI Taxonomy" id="3070818"/>
    <lineage>
        <taxon>Bacteria</taxon>
        <taxon>Pseudomonadati</taxon>
        <taxon>Pseudomonadota</taxon>
        <taxon>Alphaproteobacteria</taxon>
        <taxon>Rhodobacterales</taxon>
        <taxon>Paracoccaceae</taxon>
        <taxon>Thioclava</taxon>
    </lineage>
</organism>
<dbReference type="InterPro" id="IPR036390">
    <property type="entry name" value="WH_DNA-bd_sf"/>
</dbReference>
<dbReference type="PANTHER" id="PTHR30427">
    <property type="entry name" value="TRANSCRIPTIONAL ACTIVATOR PROTEIN LYSR"/>
    <property type="match status" value="1"/>
</dbReference>
<evidence type="ECO:0000313" key="6">
    <source>
        <dbReference type="EMBL" id="MER5172404.1"/>
    </source>
</evidence>
<keyword evidence="7" id="KW-1185">Reference proteome</keyword>
<name>A0ABV1SHM1_9RHOB</name>
<dbReference type="RefSeq" id="WP_350937213.1">
    <property type="nucleotide sequence ID" value="NZ_JAYWLC010000008.1"/>
</dbReference>
<gene>
    <name evidence="6" type="ORF">VSX56_11525</name>
</gene>
<evidence type="ECO:0000256" key="3">
    <source>
        <dbReference type="ARBA" id="ARBA00023125"/>
    </source>
</evidence>
<dbReference type="SUPFAM" id="SSF53850">
    <property type="entry name" value="Periplasmic binding protein-like II"/>
    <property type="match status" value="1"/>
</dbReference>
<dbReference type="Pfam" id="PF03466">
    <property type="entry name" value="LysR_substrate"/>
    <property type="match status" value="1"/>
</dbReference>
<dbReference type="InterPro" id="IPR000847">
    <property type="entry name" value="LysR_HTH_N"/>
</dbReference>
<dbReference type="Proteomes" id="UP001438953">
    <property type="component" value="Unassembled WGS sequence"/>
</dbReference>
<reference evidence="6 7" key="1">
    <citation type="submission" date="2024-01" db="EMBL/GenBank/DDBJ databases">
        <authorList>
            <person name="Deng Y."/>
            <person name="Su J."/>
        </authorList>
    </citation>
    <scope>NUCLEOTIDE SEQUENCE [LARGE SCALE GENOMIC DNA]</scope>
    <source>
        <strain evidence="6 7">CPCC 100088</strain>
    </source>
</reference>